<dbReference type="Gene3D" id="2.120.10.30">
    <property type="entry name" value="TolB, C-terminal domain"/>
    <property type="match status" value="1"/>
</dbReference>
<name>A0A816BB63_9BILA</name>
<proteinExistence type="predicted"/>
<protein>
    <submittedName>
        <fullName evidence="6">Uncharacterized protein</fullName>
    </submittedName>
</protein>
<evidence type="ECO:0000313" key="6">
    <source>
        <dbReference type="EMBL" id="CAF1608567.1"/>
    </source>
</evidence>
<sequence length="304" mass="33730">MRASWVDIHPNATWNKNGQTAIERNSILTLPHGLFVAEDQTVYVVDQNNNRIVAWKDGDTRWQVVAGGNGEGDDDNQLDRPTDVIVDKKTDSLLICDYWNRRVVRWPRRYGTRGETILSGISCYGLTMDEEGSLYVSDVVEHEVRRYRRGDSLGVVVAGGNEDGRDLNQLSGPRYLFVDREHSVFVSDYNNNRVMKWAVGANEGIVVAGGRGEGKSLSQLSNPNGVLVDQLGTVYVADSENNRVVRWPQGAQQGTVVVGGNGQGAKSNQLSVPKGLSFDRFGNLYVTEFGINRMVKYTLEMSSN</sequence>
<dbReference type="EMBL" id="CAJNOM010001456">
    <property type="protein sequence ID" value="CAF1608567.1"/>
    <property type="molecule type" value="Genomic_DNA"/>
</dbReference>
<dbReference type="Gene3D" id="2.40.10.500">
    <property type="match status" value="2"/>
</dbReference>
<keyword evidence="1" id="KW-0732">Signal</keyword>
<dbReference type="Proteomes" id="UP000663877">
    <property type="component" value="Unassembled WGS sequence"/>
</dbReference>
<dbReference type="OrthoDB" id="10044505at2759"/>
<evidence type="ECO:0000313" key="7">
    <source>
        <dbReference type="Proteomes" id="UP000663832"/>
    </source>
</evidence>
<dbReference type="PANTHER" id="PTHR10680:SF28">
    <property type="entry name" value="SMP-30_GLUCONOLACTONASE_LRE-LIKE REGION DOMAIN-CONTAINING PROTEIN"/>
    <property type="match status" value="1"/>
</dbReference>
<dbReference type="Proteomes" id="UP000663832">
    <property type="component" value="Unassembled WGS sequence"/>
</dbReference>
<dbReference type="Pfam" id="PF01436">
    <property type="entry name" value="NHL"/>
    <property type="match status" value="1"/>
</dbReference>
<evidence type="ECO:0000256" key="4">
    <source>
        <dbReference type="PROSITE-ProRule" id="PRU00504"/>
    </source>
</evidence>
<evidence type="ECO:0000256" key="1">
    <source>
        <dbReference type="ARBA" id="ARBA00022729"/>
    </source>
</evidence>
<gene>
    <name evidence="5" type="ORF">BJG266_LOCUS36726</name>
    <name evidence="6" type="ORF">QVE165_LOCUS53712</name>
</gene>
<dbReference type="PROSITE" id="PS51125">
    <property type="entry name" value="NHL"/>
    <property type="match status" value="1"/>
</dbReference>
<dbReference type="GO" id="GO:0005576">
    <property type="term" value="C:extracellular region"/>
    <property type="evidence" value="ECO:0007669"/>
    <property type="project" value="TreeGrafter"/>
</dbReference>
<evidence type="ECO:0000256" key="3">
    <source>
        <dbReference type="ARBA" id="ARBA00023180"/>
    </source>
</evidence>
<feature type="repeat" description="NHL" evidence="4">
    <location>
        <begin position="211"/>
        <end position="250"/>
    </location>
</feature>
<dbReference type="EMBL" id="CAJNOI010001115">
    <property type="protein sequence ID" value="CAF1383847.1"/>
    <property type="molecule type" value="Genomic_DNA"/>
</dbReference>
<keyword evidence="7" id="KW-1185">Reference proteome</keyword>
<keyword evidence="3" id="KW-0325">Glycoprotein</keyword>
<dbReference type="InterPro" id="IPR001258">
    <property type="entry name" value="NHL_repeat"/>
</dbReference>
<accession>A0A816BB63</accession>
<dbReference type="PANTHER" id="PTHR10680">
    <property type="entry name" value="PEPTIDYL-GLYCINE ALPHA-AMIDATING MONOOXYGENASE"/>
    <property type="match status" value="1"/>
</dbReference>
<evidence type="ECO:0000313" key="5">
    <source>
        <dbReference type="EMBL" id="CAF1383847.1"/>
    </source>
</evidence>
<dbReference type="CDD" id="cd05819">
    <property type="entry name" value="NHL"/>
    <property type="match status" value="1"/>
</dbReference>
<dbReference type="InterPro" id="IPR011042">
    <property type="entry name" value="6-blade_b-propeller_TolB-like"/>
</dbReference>
<keyword evidence="2" id="KW-0677">Repeat</keyword>
<reference evidence="6" key="1">
    <citation type="submission" date="2021-02" db="EMBL/GenBank/DDBJ databases">
        <authorList>
            <person name="Nowell W R."/>
        </authorList>
    </citation>
    <scope>NUCLEOTIDE SEQUENCE</scope>
</reference>
<dbReference type="SUPFAM" id="SSF101898">
    <property type="entry name" value="NHL repeat"/>
    <property type="match status" value="1"/>
</dbReference>
<evidence type="ECO:0000256" key="2">
    <source>
        <dbReference type="ARBA" id="ARBA00022737"/>
    </source>
</evidence>
<comment type="caution">
    <text evidence="6">The sequence shown here is derived from an EMBL/GenBank/DDBJ whole genome shotgun (WGS) entry which is preliminary data.</text>
</comment>
<organism evidence="6 7">
    <name type="scientific">Adineta steineri</name>
    <dbReference type="NCBI Taxonomy" id="433720"/>
    <lineage>
        <taxon>Eukaryota</taxon>
        <taxon>Metazoa</taxon>
        <taxon>Spiralia</taxon>
        <taxon>Gnathifera</taxon>
        <taxon>Rotifera</taxon>
        <taxon>Eurotatoria</taxon>
        <taxon>Bdelloidea</taxon>
        <taxon>Adinetida</taxon>
        <taxon>Adinetidae</taxon>
        <taxon>Adineta</taxon>
    </lineage>
</organism>
<dbReference type="AlphaFoldDB" id="A0A816BB63"/>